<feature type="transmembrane region" description="Helical" evidence="1">
    <location>
        <begin position="20"/>
        <end position="36"/>
    </location>
</feature>
<reference evidence="5" key="3">
    <citation type="journal article" date="2014" name="PLoS ONE">
        <title>Beyond the Chromosome: The Prevalence of Unique Extra-Chromosomal Bacteriophages with Integrated Virulence Genes in Pathogenic Staphylococcus aureus.</title>
        <authorList>
            <person name="Utter B."/>
            <person name="Deutsch D.R."/>
            <person name="Schuch R."/>
            <person name="Winer B.Y."/>
            <person name="Verratti K."/>
            <person name="Bishop-Lilly K."/>
            <person name="Sozhamannan S."/>
            <person name="Fischetti V.A."/>
        </authorList>
    </citation>
    <scope>NUCLEOTIDE SEQUENCE</scope>
    <source>
        <strain evidence="5">A960649</strain>
        <plasmid evidence="5">pBU108a</plasmid>
    </source>
</reference>
<dbReference type="EMBL" id="GQ915265">
    <property type="protein sequence ID" value="ACZ66210.1"/>
    <property type="molecule type" value="Genomic_DNA"/>
</dbReference>
<evidence type="ECO:0000256" key="1">
    <source>
        <dbReference type="SAM" id="Phobius"/>
    </source>
</evidence>
<dbReference type="EMBL" id="GQ900391">
    <property type="protein sequence ID" value="ACZ58770.1"/>
    <property type="molecule type" value="Genomic_DNA"/>
</dbReference>
<keyword evidence="1" id="KW-1133">Transmembrane helix</keyword>
<dbReference type="EMBL" id="GQ900389">
    <property type="protein sequence ID" value="ACZ58671.1"/>
    <property type="molecule type" value="Genomic_DNA"/>
</dbReference>
<keyword evidence="2" id="KW-0614">Plasmid</keyword>
<organism evidence="2">
    <name type="scientific">Staphylococcus aureus</name>
    <dbReference type="NCBI Taxonomy" id="1280"/>
    <lineage>
        <taxon>Bacteria</taxon>
        <taxon>Bacillati</taxon>
        <taxon>Bacillota</taxon>
        <taxon>Bacilli</taxon>
        <taxon>Bacillales</taxon>
        <taxon>Staphylococcaceae</taxon>
        <taxon>Staphylococcus</taxon>
    </lineage>
</organism>
<evidence type="ECO:0000313" key="2">
    <source>
        <dbReference type="EMBL" id="ACZ58671.1"/>
    </source>
</evidence>
<name>D2J7C2_STAAU</name>
<geneLocation type="plasmid" evidence="3">
    <name>pWBG749</name>
</geneLocation>
<geneLocation type="plasmid" evidence="4">
    <name>pWBG748</name>
</geneLocation>
<keyword evidence="1" id="KW-0812">Transmembrane</keyword>
<keyword evidence="1" id="KW-0472">Membrane</keyword>
<dbReference type="EMBL" id="KF831355">
    <property type="protein sequence ID" value="AIU96689.1"/>
    <property type="molecule type" value="Genomic_DNA"/>
</dbReference>
<geneLocation type="plasmid" evidence="5">
    <name>pBU108a</name>
</geneLocation>
<dbReference type="AlphaFoldDB" id="D2J7C2"/>
<evidence type="ECO:0000313" key="3">
    <source>
        <dbReference type="EMBL" id="ACZ58770.1"/>
    </source>
</evidence>
<proteinExistence type="predicted"/>
<gene>
    <name evidence="2" type="ORF">SAP028A_020</name>
    <name evidence="4" type="ORF">SAP030A_014</name>
    <name evidence="3" type="ORF">SAP031A_028</name>
</gene>
<evidence type="ECO:0000313" key="4">
    <source>
        <dbReference type="EMBL" id="ACZ66210.1"/>
    </source>
</evidence>
<protein>
    <submittedName>
        <fullName evidence="2">Uncharacterized protein</fullName>
    </submittedName>
</protein>
<geneLocation type="plasmid" evidence="2">
    <name>pWBG745</name>
</geneLocation>
<accession>D2J7C2</accession>
<evidence type="ECO:0000313" key="5">
    <source>
        <dbReference type="EMBL" id="AIU96689.1"/>
    </source>
</evidence>
<reference evidence="2" key="2">
    <citation type="submission" date="2009-12" db="EMBL/GenBank/DDBJ databases">
        <authorList>
            <person name="Summers A.O."/>
            <person name="Shearer J."/>
            <person name="Wireman J."/>
        </authorList>
    </citation>
    <scope>NUCLEOTIDE SEQUENCE</scope>
    <source>
        <strain evidence="2">WB43S</strain>
        <strain evidence="3">WBG8381</strain>
        <plasmid evidence="2">pWBG745</plasmid>
        <plasmid evidence="4">pWBG748</plasmid>
        <plasmid evidence="3">pWBG749</plasmid>
    </source>
</reference>
<sequence length="39" mass="4633">MKRMQRKEEEQKNKTVKANLVLLYLNIAYTILQILGKVL</sequence>
<reference evidence="2" key="1">
    <citation type="submission" date="2009-08" db="EMBL/GenBank/DDBJ databases">
        <authorList>
            <person name="Gill J."/>
            <person name="Borman J."/>
            <person name="Shetty J."/>
            <person name="Hostetler J."/>
            <person name="Durkin S."/>
            <person name="Montgomery B."/>
        </authorList>
    </citation>
    <scope>NUCLEOTIDE SEQUENCE</scope>
    <source>
        <strain evidence="2">WB43S</strain>
        <strain evidence="3">WBG8381</strain>
        <plasmid evidence="2">pWBG745</plasmid>
        <plasmid evidence="4">pWBG748</plasmid>
        <plasmid evidence="3">pWBG749</plasmid>
    </source>
</reference>